<evidence type="ECO:0000313" key="2">
    <source>
        <dbReference type="Proteomes" id="UP001432039"/>
    </source>
</evidence>
<sequence>MAGAVARAYADASHFPVSLAAKDVSLATAHAALPVLESVHAALTSRPDLADRDLSALRARPARTAGRGFAHGPDQPA</sequence>
<keyword evidence="2" id="KW-1185">Reference proteome</keyword>
<dbReference type="Proteomes" id="UP001432039">
    <property type="component" value="Chromosome"/>
</dbReference>
<name>A0ABZ1THE3_STRVG</name>
<evidence type="ECO:0000313" key="1">
    <source>
        <dbReference type="EMBL" id="WUQ14803.1"/>
    </source>
</evidence>
<dbReference type="EMBL" id="CP108090">
    <property type="protein sequence ID" value="WUQ14803.1"/>
    <property type="molecule type" value="Genomic_DNA"/>
</dbReference>
<reference evidence="1" key="1">
    <citation type="submission" date="2022-10" db="EMBL/GenBank/DDBJ databases">
        <title>The complete genomes of actinobacterial strains from the NBC collection.</title>
        <authorList>
            <person name="Joergensen T.S."/>
            <person name="Alvarez Arevalo M."/>
            <person name="Sterndorff E.B."/>
            <person name="Faurdal D."/>
            <person name="Vuksanovic O."/>
            <person name="Mourched A.-S."/>
            <person name="Charusanti P."/>
            <person name="Shaw S."/>
            <person name="Blin K."/>
            <person name="Weber T."/>
        </authorList>
    </citation>
    <scope>NUCLEOTIDE SEQUENCE</scope>
    <source>
        <strain evidence="1">NBC_00248</strain>
    </source>
</reference>
<organism evidence="1 2">
    <name type="scientific">Streptomyces virginiae</name>
    <name type="common">Streptomyces cinnamonensis</name>
    <dbReference type="NCBI Taxonomy" id="1961"/>
    <lineage>
        <taxon>Bacteria</taxon>
        <taxon>Bacillati</taxon>
        <taxon>Actinomycetota</taxon>
        <taxon>Actinomycetes</taxon>
        <taxon>Kitasatosporales</taxon>
        <taxon>Streptomycetaceae</taxon>
        <taxon>Streptomyces</taxon>
    </lineage>
</organism>
<protein>
    <submittedName>
        <fullName evidence="1">Uncharacterized protein</fullName>
    </submittedName>
</protein>
<dbReference type="RefSeq" id="WP_328963470.1">
    <property type="nucleotide sequence ID" value="NZ_CP108090.1"/>
</dbReference>
<accession>A0ABZ1THE3</accession>
<gene>
    <name evidence="1" type="ORF">OG517_27210</name>
</gene>
<proteinExistence type="predicted"/>